<accession>A0A915JRH8</accession>
<name>A0A915JRH8_ROMCU</name>
<organism evidence="1 2">
    <name type="scientific">Romanomermis culicivorax</name>
    <name type="common">Nematode worm</name>
    <dbReference type="NCBI Taxonomy" id="13658"/>
    <lineage>
        <taxon>Eukaryota</taxon>
        <taxon>Metazoa</taxon>
        <taxon>Ecdysozoa</taxon>
        <taxon>Nematoda</taxon>
        <taxon>Enoplea</taxon>
        <taxon>Dorylaimia</taxon>
        <taxon>Mermithida</taxon>
        <taxon>Mermithoidea</taxon>
        <taxon>Mermithidae</taxon>
        <taxon>Romanomermis</taxon>
    </lineage>
</organism>
<sequence>MRTIYFFAAITIAGFSQAAFLWFAPSTGNEYARFKRDLATQKENNCTLSCLEEMDDTFNKTYNASGRTYWNDEKYDEKLLDKLCK</sequence>
<dbReference type="Proteomes" id="UP000887565">
    <property type="component" value="Unplaced"/>
</dbReference>
<evidence type="ECO:0000313" key="1">
    <source>
        <dbReference type="Proteomes" id="UP000887565"/>
    </source>
</evidence>
<evidence type="ECO:0000313" key="2">
    <source>
        <dbReference type="WBParaSite" id="nRc.2.0.1.t28826-RA"/>
    </source>
</evidence>
<reference evidence="2" key="1">
    <citation type="submission" date="2022-11" db="UniProtKB">
        <authorList>
            <consortium name="WormBaseParasite"/>
        </authorList>
    </citation>
    <scope>IDENTIFICATION</scope>
</reference>
<dbReference type="AlphaFoldDB" id="A0A915JRH8"/>
<keyword evidence="1" id="KW-1185">Reference proteome</keyword>
<dbReference type="WBParaSite" id="nRc.2.0.1.t28826-RA">
    <property type="protein sequence ID" value="nRc.2.0.1.t28826-RA"/>
    <property type="gene ID" value="nRc.2.0.1.g28826"/>
</dbReference>
<proteinExistence type="predicted"/>
<protein>
    <submittedName>
        <fullName evidence="2">Uncharacterized protein</fullName>
    </submittedName>
</protein>